<dbReference type="EMBL" id="PPUZ01000070">
    <property type="protein sequence ID" value="RZM74072.1"/>
    <property type="molecule type" value="Genomic_DNA"/>
</dbReference>
<evidence type="ECO:0000313" key="2">
    <source>
        <dbReference type="Proteomes" id="UP000292345"/>
    </source>
</evidence>
<organism evidence="1 2">
    <name type="scientific">Pseudoalteromonas rubra</name>
    <dbReference type="NCBI Taxonomy" id="43658"/>
    <lineage>
        <taxon>Bacteria</taxon>
        <taxon>Pseudomonadati</taxon>
        <taxon>Pseudomonadota</taxon>
        <taxon>Gammaproteobacteria</taxon>
        <taxon>Alteromonadales</taxon>
        <taxon>Pseudoalteromonadaceae</taxon>
        <taxon>Pseudoalteromonas</taxon>
    </lineage>
</organism>
<dbReference type="InterPro" id="IPR038488">
    <property type="entry name" value="Integrase_DNA-bd_sf"/>
</dbReference>
<protein>
    <recommendedName>
        <fullName evidence="3">Integrase</fullName>
    </recommendedName>
</protein>
<accession>A0A4Q7E0D6</accession>
<dbReference type="Gene3D" id="3.30.160.390">
    <property type="entry name" value="Integrase, DNA-binding domain"/>
    <property type="match status" value="1"/>
</dbReference>
<dbReference type="AlphaFoldDB" id="A0A4Q7E0D6"/>
<dbReference type="Proteomes" id="UP000292345">
    <property type="component" value="Unassembled WGS sequence"/>
</dbReference>
<sequence length="124" mass="13557">MRLTTLLSEAAIQDHSQDAAVSELTDKRTPLLLRFKANRTGSWLLELNRDGKTARPKVGDWPLVSAAGARRQLEQLLLNVGQGEPASLTAFCNVAELAQWYVAREQRNSATSASYKSSSVSLVS</sequence>
<proteinExistence type="predicted"/>
<reference evidence="1 2" key="1">
    <citation type="submission" date="2018-01" db="EMBL/GenBank/DDBJ databases">
        <title>Co-occurrence of chitin degradation, pigmentation and bioactivity in marine Pseudoalteromonas.</title>
        <authorList>
            <person name="Paulsen S."/>
            <person name="Gram L."/>
            <person name="Machado H."/>
        </authorList>
    </citation>
    <scope>NUCLEOTIDE SEQUENCE [LARGE SCALE GENOMIC DNA]</scope>
    <source>
        <strain evidence="1 2">S1946</strain>
    </source>
</reference>
<evidence type="ECO:0008006" key="3">
    <source>
        <dbReference type="Google" id="ProtNLM"/>
    </source>
</evidence>
<gene>
    <name evidence="1" type="ORF">C3B51_20170</name>
</gene>
<evidence type="ECO:0000313" key="1">
    <source>
        <dbReference type="EMBL" id="RZM74072.1"/>
    </source>
</evidence>
<comment type="caution">
    <text evidence="1">The sequence shown here is derived from an EMBL/GenBank/DDBJ whole genome shotgun (WGS) entry which is preliminary data.</text>
</comment>
<dbReference type="RefSeq" id="WP_130246200.1">
    <property type="nucleotide sequence ID" value="NZ_PPUZ01000070.1"/>
</dbReference>
<name>A0A4Q7E0D6_9GAMM</name>